<dbReference type="CDD" id="cd02966">
    <property type="entry name" value="TlpA_like_family"/>
    <property type="match status" value="1"/>
</dbReference>
<dbReference type="EMBL" id="JBAWKS010000001">
    <property type="protein sequence ID" value="MEI4549232.1"/>
    <property type="molecule type" value="Genomic_DNA"/>
</dbReference>
<keyword evidence="4" id="KW-1185">Reference proteome</keyword>
<feature type="chain" id="PRO_5045962814" evidence="1">
    <location>
        <begin position="19"/>
        <end position="161"/>
    </location>
</feature>
<dbReference type="Pfam" id="PF08534">
    <property type="entry name" value="Redoxin"/>
    <property type="match status" value="1"/>
</dbReference>
<dbReference type="SUPFAM" id="SSF52833">
    <property type="entry name" value="Thioredoxin-like"/>
    <property type="match status" value="1"/>
</dbReference>
<dbReference type="PANTHER" id="PTHR42852:SF13">
    <property type="entry name" value="PROTEIN DIPZ"/>
    <property type="match status" value="1"/>
</dbReference>
<dbReference type="InterPro" id="IPR013766">
    <property type="entry name" value="Thioredoxin_domain"/>
</dbReference>
<dbReference type="InterPro" id="IPR036249">
    <property type="entry name" value="Thioredoxin-like_sf"/>
</dbReference>
<proteinExistence type="predicted"/>
<reference evidence="3 4" key="1">
    <citation type="submission" date="2023-12" db="EMBL/GenBank/DDBJ databases">
        <title>Friends and Foes: Symbiotic and Algicidal bacterial influence on Karenia brevis blooms.</title>
        <authorList>
            <person name="Fei C."/>
            <person name="Mohamed A.R."/>
            <person name="Booker A."/>
            <person name="Arshad M."/>
            <person name="Klass S."/>
            <person name="Ahn S."/>
            <person name="Gilbert P.M."/>
            <person name="Heil C.A."/>
            <person name="Martinez J.M."/>
            <person name="Amin S.A."/>
        </authorList>
    </citation>
    <scope>NUCLEOTIDE SEQUENCE [LARGE SCALE GENOMIC DNA]</scope>
    <source>
        <strain evidence="3 4">CE15</strain>
    </source>
</reference>
<dbReference type="Gene3D" id="3.40.30.10">
    <property type="entry name" value="Glutaredoxin"/>
    <property type="match status" value="1"/>
</dbReference>
<organism evidence="3 4">
    <name type="scientific">Pseudoalteromonas spongiae</name>
    <dbReference type="NCBI Taxonomy" id="298657"/>
    <lineage>
        <taxon>Bacteria</taxon>
        <taxon>Pseudomonadati</taxon>
        <taxon>Pseudomonadota</taxon>
        <taxon>Gammaproteobacteria</taxon>
        <taxon>Alteromonadales</taxon>
        <taxon>Pseudoalteromonadaceae</taxon>
        <taxon>Pseudoalteromonas</taxon>
    </lineage>
</organism>
<feature type="domain" description="Thioredoxin" evidence="2">
    <location>
        <begin position="21"/>
        <end position="155"/>
    </location>
</feature>
<evidence type="ECO:0000313" key="3">
    <source>
        <dbReference type="EMBL" id="MEI4549232.1"/>
    </source>
</evidence>
<dbReference type="PANTHER" id="PTHR42852">
    <property type="entry name" value="THIOL:DISULFIDE INTERCHANGE PROTEIN DSBE"/>
    <property type="match status" value="1"/>
</dbReference>
<dbReference type="Proteomes" id="UP001382455">
    <property type="component" value="Unassembled WGS sequence"/>
</dbReference>
<keyword evidence="1" id="KW-0732">Signal</keyword>
<protein>
    <submittedName>
        <fullName evidence="3">TlpA disulfide reductase family protein</fullName>
    </submittedName>
</protein>
<evidence type="ECO:0000259" key="2">
    <source>
        <dbReference type="PROSITE" id="PS51352"/>
    </source>
</evidence>
<name>A0ABU8EQS6_9GAMM</name>
<dbReference type="InterPro" id="IPR050553">
    <property type="entry name" value="Thioredoxin_ResA/DsbE_sf"/>
</dbReference>
<dbReference type="InterPro" id="IPR013740">
    <property type="entry name" value="Redoxin"/>
</dbReference>
<feature type="signal peptide" evidence="1">
    <location>
        <begin position="1"/>
        <end position="18"/>
    </location>
</feature>
<dbReference type="RefSeq" id="WP_336434849.1">
    <property type="nucleotide sequence ID" value="NZ_JBAWKS010000001.1"/>
</dbReference>
<evidence type="ECO:0000313" key="4">
    <source>
        <dbReference type="Proteomes" id="UP001382455"/>
    </source>
</evidence>
<comment type="caution">
    <text evidence="3">The sequence shown here is derived from an EMBL/GenBank/DDBJ whole genome shotgun (WGS) entry which is preliminary data.</text>
</comment>
<gene>
    <name evidence="3" type="ORF">WAE96_05900</name>
</gene>
<evidence type="ECO:0000256" key="1">
    <source>
        <dbReference type="SAM" id="SignalP"/>
    </source>
</evidence>
<sequence length="161" mass="17964">MKNILAFVLFTLAIPLFASPLKVGDKAPNLVSHTLKGKAINLKELLKEKPVYLKFWATWCQYCQAEMPQLAELNKNHSDKIAIITVNVGINDSIDNINAYFNRNNLSLDTVFDTNGEITQNFGVLGTPYHILIEQSGKVALTSFLHSDKIDAYIAALPEKE</sequence>
<dbReference type="PROSITE" id="PS51352">
    <property type="entry name" value="THIOREDOXIN_2"/>
    <property type="match status" value="1"/>
</dbReference>
<accession>A0ABU8EQS6</accession>